<reference evidence="8 9" key="1">
    <citation type="submission" date="2016-10" db="EMBL/GenBank/DDBJ databases">
        <authorList>
            <person name="Varghese N."/>
            <person name="Submissions S."/>
        </authorList>
    </citation>
    <scope>NUCLEOTIDE SEQUENCE [LARGE SCALE GENOMIC DNA]</scope>
    <source>
        <strain evidence="8 9">22B</strain>
    </source>
</reference>
<protein>
    <submittedName>
        <fullName evidence="8">Aldo/keto reductase</fullName>
    </submittedName>
</protein>
<feature type="domain" description="NADP-dependent oxidoreductase" evidence="7">
    <location>
        <begin position="15"/>
        <end position="254"/>
    </location>
</feature>
<dbReference type="Proteomes" id="UP000243374">
    <property type="component" value="Unassembled WGS sequence"/>
</dbReference>
<dbReference type="CDD" id="cd19133">
    <property type="entry name" value="AKR_AKR5F1"/>
    <property type="match status" value="1"/>
</dbReference>
<dbReference type="FunFam" id="3.20.20.100:FF:000015">
    <property type="entry name" value="Oxidoreductase, aldo/keto reductase family"/>
    <property type="match status" value="1"/>
</dbReference>
<dbReference type="Gene3D" id="3.20.20.100">
    <property type="entry name" value="NADP-dependent oxidoreductase domain"/>
    <property type="match status" value="1"/>
</dbReference>
<keyword evidence="3" id="KW-0560">Oxidoreductase</keyword>
<dbReference type="RefSeq" id="WP_074840905.1">
    <property type="nucleotide sequence ID" value="NZ_CP047056.1"/>
</dbReference>
<dbReference type="PANTHER" id="PTHR43827:SF3">
    <property type="entry name" value="NADP-DEPENDENT OXIDOREDUCTASE DOMAIN-CONTAINING PROTEIN"/>
    <property type="match status" value="1"/>
</dbReference>
<comment type="similarity">
    <text evidence="1">Belongs to the aldo/keto reductase family.</text>
</comment>
<accession>A0A662ZB79</accession>
<dbReference type="SUPFAM" id="SSF51430">
    <property type="entry name" value="NAD(P)-linked oxidoreductase"/>
    <property type="match status" value="1"/>
</dbReference>
<dbReference type="PIRSF" id="PIRSF000097">
    <property type="entry name" value="AKR"/>
    <property type="match status" value="1"/>
</dbReference>
<dbReference type="InterPro" id="IPR023210">
    <property type="entry name" value="NADP_OxRdtase_dom"/>
</dbReference>
<feature type="site" description="Lowers pKa of active site Tyr" evidence="6">
    <location>
        <position position="74"/>
    </location>
</feature>
<keyword evidence="2" id="KW-0521">NADP</keyword>
<evidence type="ECO:0000313" key="8">
    <source>
        <dbReference type="EMBL" id="SFK17002.1"/>
    </source>
</evidence>
<dbReference type="Pfam" id="PF00248">
    <property type="entry name" value="Aldo_ket_red"/>
    <property type="match status" value="1"/>
</dbReference>
<name>A0A662ZB79_9GAMM</name>
<evidence type="ECO:0000313" key="9">
    <source>
        <dbReference type="Proteomes" id="UP000243374"/>
    </source>
</evidence>
<dbReference type="InterPro" id="IPR036812">
    <property type="entry name" value="NAD(P)_OxRdtase_dom_sf"/>
</dbReference>
<feature type="binding site" evidence="5">
    <location>
        <position position="107"/>
    </location>
    <ligand>
        <name>substrate</name>
    </ligand>
</feature>
<keyword evidence="9" id="KW-1185">Reference proteome</keyword>
<gene>
    <name evidence="8" type="ORF">SAMN04487865_103221</name>
</gene>
<dbReference type="EMBL" id="FOSF01000032">
    <property type="protein sequence ID" value="SFK17002.1"/>
    <property type="molecule type" value="Genomic_DNA"/>
</dbReference>
<dbReference type="InterPro" id="IPR020471">
    <property type="entry name" value="AKR"/>
</dbReference>
<dbReference type="AlphaFoldDB" id="A0A662ZB79"/>
<dbReference type="PANTHER" id="PTHR43827">
    <property type="entry name" value="2,5-DIKETO-D-GLUCONIC ACID REDUCTASE"/>
    <property type="match status" value="1"/>
</dbReference>
<evidence type="ECO:0000256" key="5">
    <source>
        <dbReference type="PIRSR" id="PIRSR000097-2"/>
    </source>
</evidence>
<evidence type="ECO:0000256" key="1">
    <source>
        <dbReference type="ARBA" id="ARBA00007905"/>
    </source>
</evidence>
<dbReference type="PROSITE" id="PS00063">
    <property type="entry name" value="ALDOKETO_REDUCTASE_3"/>
    <property type="match status" value="1"/>
</dbReference>
<sequence length="283" mass="32851">MEFITLNNGVKMPMLGFGVFQIPEHKDAVRAVNDALETGYRLIDTAAAYFNEEAVGEAISQSGINRSELFITTKLWVQDHGYDNTLRAFDTSMKKLKLDILDLYLIHKPYGDYYGSWRAMERLYREGRIRAIGVTSFWNERLADLFTHNEIKPAVNQIETNVWLQQQEAHDFMVKHNIVHEAWSPFAEGNNNVFKNEILEQIARKHNKTTAQIMLRWLIQRNIPVIPKSSHKDRIISNFDIFDFKLDEEDLLSILKLDTKKSTIYDEMNPDIAIGIGNHKIHD</sequence>
<evidence type="ECO:0000256" key="3">
    <source>
        <dbReference type="ARBA" id="ARBA00023002"/>
    </source>
</evidence>
<feature type="active site" description="Proton donor" evidence="4">
    <location>
        <position position="49"/>
    </location>
</feature>
<evidence type="ECO:0000256" key="6">
    <source>
        <dbReference type="PIRSR" id="PIRSR000097-3"/>
    </source>
</evidence>
<evidence type="ECO:0000259" key="7">
    <source>
        <dbReference type="Pfam" id="PF00248"/>
    </source>
</evidence>
<dbReference type="InterPro" id="IPR018170">
    <property type="entry name" value="Aldo/ket_reductase_CS"/>
</dbReference>
<dbReference type="PROSITE" id="PS00798">
    <property type="entry name" value="ALDOKETO_REDUCTASE_1"/>
    <property type="match status" value="1"/>
</dbReference>
<evidence type="ECO:0000256" key="2">
    <source>
        <dbReference type="ARBA" id="ARBA00022857"/>
    </source>
</evidence>
<proteinExistence type="inferred from homology"/>
<dbReference type="PRINTS" id="PR00069">
    <property type="entry name" value="ALDKETRDTASE"/>
</dbReference>
<dbReference type="OrthoDB" id="9804790at2"/>
<organism evidence="8 9">
    <name type="scientific">Succinivibrio dextrinosolvens</name>
    <dbReference type="NCBI Taxonomy" id="83771"/>
    <lineage>
        <taxon>Bacteria</taxon>
        <taxon>Pseudomonadati</taxon>
        <taxon>Pseudomonadota</taxon>
        <taxon>Gammaproteobacteria</taxon>
        <taxon>Aeromonadales</taxon>
        <taxon>Succinivibrionaceae</taxon>
        <taxon>Succinivibrio</taxon>
    </lineage>
</organism>
<evidence type="ECO:0000256" key="4">
    <source>
        <dbReference type="PIRSR" id="PIRSR000097-1"/>
    </source>
</evidence>
<dbReference type="GO" id="GO:0016616">
    <property type="term" value="F:oxidoreductase activity, acting on the CH-OH group of donors, NAD or NADP as acceptor"/>
    <property type="evidence" value="ECO:0007669"/>
    <property type="project" value="UniProtKB-ARBA"/>
</dbReference>